<keyword evidence="8 12" id="KW-0812">Transmembrane</keyword>
<evidence type="ECO:0000256" key="3">
    <source>
        <dbReference type="ARBA" id="ARBA00008741"/>
    </source>
</evidence>
<evidence type="ECO:0000313" key="13">
    <source>
        <dbReference type="EMBL" id="EJW21239.1"/>
    </source>
</evidence>
<comment type="subcellular location">
    <subcellularLocation>
        <location evidence="2 12">Cell inner membrane</location>
        <topology evidence="2 12">Single-pass membrane protein</topology>
    </subcellularLocation>
</comment>
<name>J9DZV6_9PROT</name>
<evidence type="ECO:0000256" key="11">
    <source>
        <dbReference type="ARBA" id="ARBA00023136"/>
    </source>
</evidence>
<protein>
    <recommendedName>
        <fullName evidence="4 12">Heme exporter protein D</fullName>
    </recommendedName>
</protein>
<dbReference type="InterPro" id="IPR007078">
    <property type="entry name" value="Haem_export_protD_CcmD"/>
</dbReference>
<gene>
    <name evidence="13" type="ORF">IMCC14465_10350</name>
</gene>
<keyword evidence="9 12" id="KW-0201">Cytochrome c-type biogenesis</keyword>
<dbReference type="GO" id="GO:0015886">
    <property type="term" value="P:heme transport"/>
    <property type="evidence" value="ECO:0007669"/>
    <property type="project" value="InterPro"/>
</dbReference>
<evidence type="ECO:0000256" key="6">
    <source>
        <dbReference type="ARBA" id="ARBA00022475"/>
    </source>
</evidence>
<keyword evidence="7 12" id="KW-0997">Cell inner membrane</keyword>
<dbReference type="Pfam" id="PF04995">
    <property type="entry name" value="CcmD"/>
    <property type="match status" value="1"/>
</dbReference>
<dbReference type="OrthoDB" id="1344334at28211"/>
<dbReference type="GO" id="GO:0017004">
    <property type="term" value="P:cytochrome complex assembly"/>
    <property type="evidence" value="ECO:0007669"/>
    <property type="project" value="UniProtKB-KW"/>
</dbReference>
<evidence type="ECO:0000256" key="4">
    <source>
        <dbReference type="ARBA" id="ARBA00016461"/>
    </source>
</evidence>
<proteinExistence type="inferred from homology"/>
<keyword evidence="5 12" id="KW-0813">Transport</keyword>
<sequence>MGQLADMEHDFYIGLSYGVTVTILGLLTARTLRAYLNFRKQIDDAFKSDDAPKSV</sequence>
<dbReference type="AlphaFoldDB" id="J9DZV6"/>
<evidence type="ECO:0000256" key="1">
    <source>
        <dbReference type="ARBA" id="ARBA00002442"/>
    </source>
</evidence>
<dbReference type="Proteomes" id="UP000004836">
    <property type="component" value="Unassembled WGS sequence"/>
</dbReference>
<comment type="similarity">
    <text evidence="3 12">Belongs to the CcmD/CycX/HelD family.</text>
</comment>
<comment type="function">
    <text evidence="1 12">Required for the export of heme to the periplasm for the biogenesis of c-type cytochromes.</text>
</comment>
<feature type="transmembrane region" description="Helical" evidence="12">
    <location>
        <begin position="12"/>
        <end position="32"/>
    </location>
</feature>
<evidence type="ECO:0000256" key="2">
    <source>
        <dbReference type="ARBA" id="ARBA00004377"/>
    </source>
</evidence>
<evidence type="ECO:0000256" key="9">
    <source>
        <dbReference type="ARBA" id="ARBA00022748"/>
    </source>
</evidence>
<comment type="caution">
    <text evidence="13">The sequence shown here is derived from an EMBL/GenBank/DDBJ whole genome shotgun (WGS) entry which is preliminary data.</text>
</comment>
<keyword evidence="11 12" id="KW-0472">Membrane</keyword>
<accession>J9DZV6</accession>
<keyword evidence="10 12" id="KW-1133">Transmembrane helix</keyword>
<dbReference type="EMBL" id="ALYF01000003">
    <property type="protein sequence ID" value="EJW21239.1"/>
    <property type="molecule type" value="Genomic_DNA"/>
</dbReference>
<dbReference type="GO" id="GO:0005886">
    <property type="term" value="C:plasma membrane"/>
    <property type="evidence" value="ECO:0007669"/>
    <property type="project" value="UniProtKB-SubCell"/>
</dbReference>
<organism evidence="13 14">
    <name type="scientific">alpha proteobacterium IMCC14465</name>
    <dbReference type="NCBI Taxonomy" id="1220535"/>
    <lineage>
        <taxon>Bacteria</taxon>
        <taxon>Pseudomonadati</taxon>
        <taxon>Pseudomonadota</taxon>
        <taxon>Alphaproteobacteria</taxon>
        <taxon>PS1 clade</taxon>
    </lineage>
</organism>
<keyword evidence="14" id="KW-1185">Reference proteome</keyword>
<evidence type="ECO:0000256" key="5">
    <source>
        <dbReference type="ARBA" id="ARBA00022448"/>
    </source>
</evidence>
<reference evidence="13 14" key="1">
    <citation type="journal article" date="2012" name="J. Bacteriol.">
        <title>Genome Sequence of Strain IMCC14465, Isolated from the East Sea, Belonging to the PS1 Clade of Alphaproteobacteria.</title>
        <authorList>
            <person name="Yang S.J."/>
            <person name="Kang I."/>
            <person name="Cho J.C."/>
        </authorList>
    </citation>
    <scope>NUCLEOTIDE SEQUENCE [LARGE SCALE GENOMIC DNA]</scope>
    <source>
        <strain evidence="13 14">IMCC14465</strain>
    </source>
</reference>
<evidence type="ECO:0000313" key="14">
    <source>
        <dbReference type="Proteomes" id="UP000004836"/>
    </source>
</evidence>
<evidence type="ECO:0000256" key="12">
    <source>
        <dbReference type="RuleBase" id="RU363101"/>
    </source>
</evidence>
<evidence type="ECO:0000256" key="8">
    <source>
        <dbReference type="ARBA" id="ARBA00022692"/>
    </source>
</evidence>
<keyword evidence="6 12" id="KW-1003">Cell membrane</keyword>
<evidence type="ECO:0000256" key="10">
    <source>
        <dbReference type="ARBA" id="ARBA00022989"/>
    </source>
</evidence>
<evidence type="ECO:0000256" key="7">
    <source>
        <dbReference type="ARBA" id="ARBA00022519"/>
    </source>
</evidence>